<keyword evidence="1" id="KW-0540">Nuclease</keyword>
<dbReference type="AlphaFoldDB" id="A0A944E1S4"/>
<name>A0A944E1S4_PSEFL</name>
<protein>
    <submittedName>
        <fullName evidence="1">Ligase-associated DNA damage response endonuclease PdeM</fullName>
        <ecNumber evidence="1">3.1.-.-</ecNumber>
    </submittedName>
</protein>
<dbReference type="GO" id="GO:0016787">
    <property type="term" value="F:hydrolase activity"/>
    <property type="evidence" value="ECO:0007669"/>
    <property type="project" value="UniProtKB-KW"/>
</dbReference>
<dbReference type="EC" id="3.1.-.-" evidence="1"/>
<dbReference type="InterPro" id="IPR029052">
    <property type="entry name" value="Metallo-depent_PP-like"/>
</dbReference>
<reference evidence="1" key="1">
    <citation type="submission" date="2021-03" db="EMBL/GenBank/DDBJ databases">
        <title>Genomic analysis provides insights into the functional capacity of soil bacteria communities inhabiting an altitudinal gradient in the Atacama Desert.</title>
        <authorList>
            <person name="Gonzalez M."/>
            <person name="Maldonado J."/>
            <person name="Maza F."/>
            <person name="Hodar C."/>
            <person name="Cortes M."/>
            <person name="Palma R."/>
            <person name="Andreani C."/>
            <person name="Gaete A."/>
            <person name="Vasquez-Dean J."/>
            <person name="Acuna V."/>
            <person name="Aguado M."/>
            <person name="Mandakovic D."/>
            <person name="Latorre M."/>
            <person name="Orellana A."/>
            <person name="Gutierrez R."/>
            <person name="Montecino M."/>
            <person name="Allende M."/>
            <person name="Maass A."/>
            <person name="Cambiazo V."/>
        </authorList>
    </citation>
    <scope>NUCLEOTIDE SEQUENCE</scope>
    <source>
        <strain evidence="1">ISL-25</strain>
    </source>
</reference>
<dbReference type="PANTHER" id="PTHR39323">
    <property type="entry name" value="BLR1149 PROTEIN"/>
    <property type="match status" value="1"/>
</dbReference>
<dbReference type="RefSeq" id="WP_214918358.1">
    <property type="nucleotide sequence ID" value="NZ_JAGGNX010000007.1"/>
</dbReference>
<sequence>MPAPYPVSLAGEELWLLPEKALYWPAQQTLMVADVHFGKAAAYRSLGQPVPHGTTASNIAVLDGLLASLPCRQLIFLGDFLHGPGSHAPGTLKALFSWRERHQHLAMTLIRGNHDKRAGDPPLALNIRVVPEPLLLGPFAVQHEPDPHPSRHVLAGHVHPVYHLSGKGRQRLRLACFRLASDISLLPAFGAFTGGHRVEQDNDCRIFVIGDNEIWPISGQSEAANCKL</sequence>
<accession>A0A944E1S4</accession>
<dbReference type="InterPro" id="IPR024173">
    <property type="entry name" value="Pesterase_MJ0037-like"/>
</dbReference>
<evidence type="ECO:0000313" key="2">
    <source>
        <dbReference type="Proteomes" id="UP000692896"/>
    </source>
</evidence>
<dbReference type="PANTHER" id="PTHR39323:SF1">
    <property type="entry name" value="BLR1149 PROTEIN"/>
    <property type="match status" value="1"/>
</dbReference>
<dbReference type="GO" id="GO:0016874">
    <property type="term" value="F:ligase activity"/>
    <property type="evidence" value="ECO:0007669"/>
    <property type="project" value="UniProtKB-KW"/>
</dbReference>
<keyword evidence="1" id="KW-0378">Hydrolase</keyword>
<dbReference type="SUPFAM" id="SSF56300">
    <property type="entry name" value="Metallo-dependent phosphatases"/>
    <property type="match status" value="1"/>
</dbReference>
<keyword evidence="1" id="KW-0255">Endonuclease</keyword>
<dbReference type="InterPro" id="IPR026336">
    <property type="entry name" value="PdeM-like"/>
</dbReference>
<proteinExistence type="predicted"/>
<evidence type="ECO:0000313" key="1">
    <source>
        <dbReference type="EMBL" id="MBT2330876.1"/>
    </source>
</evidence>
<gene>
    <name evidence="1" type="primary">pdeM</name>
    <name evidence="1" type="ORF">J7E47_19360</name>
</gene>
<comment type="caution">
    <text evidence="1">The sequence shown here is derived from an EMBL/GenBank/DDBJ whole genome shotgun (WGS) entry which is preliminary data.</text>
</comment>
<dbReference type="Proteomes" id="UP000692896">
    <property type="component" value="Unassembled WGS sequence"/>
</dbReference>
<dbReference type="NCBIfam" id="TIGR04123">
    <property type="entry name" value="P_estr_lig_assc"/>
    <property type="match status" value="1"/>
</dbReference>
<dbReference type="GO" id="GO:0004519">
    <property type="term" value="F:endonuclease activity"/>
    <property type="evidence" value="ECO:0007669"/>
    <property type="project" value="UniProtKB-KW"/>
</dbReference>
<dbReference type="PIRSF" id="PIRSF000887">
    <property type="entry name" value="Pesterase_MJ0037"/>
    <property type="match status" value="1"/>
</dbReference>
<dbReference type="EMBL" id="JAGGOB010000042">
    <property type="protein sequence ID" value="MBT2330876.1"/>
    <property type="molecule type" value="Genomic_DNA"/>
</dbReference>
<keyword evidence="1" id="KW-0436">Ligase</keyword>
<organism evidence="1 2">
    <name type="scientific">Pseudomonas fluorescens</name>
    <dbReference type="NCBI Taxonomy" id="294"/>
    <lineage>
        <taxon>Bacteria</taxon>
        <taxon>Pseudomonadati</taxon>
        <taxon>Pseudomonadota</taxon>
        <taxon>Gammaproteobacteria</taxon>
        <taxon>Pseudomonadales</taxon>
        <taxon>Pseudomonadaceae</taxon>
        <taxon>Pseudomonas</taxon>
    </lineage>
</organism>